<sequence>MNDNSPEVVITQAKSITGRSITLRNVAPSDADFIVKIRTNEKKGRFISATSSDISRQKQWLEDYLISKGQAYFLITDLDNNPLGTVRMYDQQGDSFCWGSWVVAEDAPSYCAIESALLVYTYALELGFERAHFDVRKGNLSVIKFHERFGAECTGETEEDFLYTITKERILSTLEKYKKYLPEKVEIYY</sequence>
<dbReference type="Proteomes" id="UP001169574">
    <property type="component" value="Unassembled WGS sequence"/>
</dbReference>
<dbReference type="GO" id="GO:0016747">
    <property type="term" value="F:acyltransferase activity, transferring groups other than amino-acyl groups"/>
    <property type="evidence" value="ECO:0007669"/>
    <property type="project" value="InterPro"/>
</dbReference>
<feature type="domain" description="N-acetyltransferase" evidence="1">
    <location>
        <begin position="21"/>
        <end position="168"/>
    </location>
</feature>
<dbReference type="InterPro" id="IPR000182">
    <property type="entry name" value="GNAT_dom"/>
</dbReference>
<comment type="caution">
    <text evidence="2">The sequence shown here is derived from an EMBL/GenBank/DDBJ whole genome shotgun (WGS) entry which is preliminary data.</text>
</comment>
<dbReference type="SUPFAM" id="SSF55729">
    <property type="entry name" value="Acyl-CoA N-acyltransferases (Nat)"/>
    <property type="match status" value="1"/>
</dbReference>
<evidence type="ECO:0000313" key="3">
    <source>
        <dbReference type="Proteomes" id="UP001169574"/>
    </source>
</evidence>
<dbReference type="PROSITE" id="PS51186">
    <property type="entry name" value="GNAT"/>
    <property type="match status" value="1"/>
</dbReference>
<protein>
    <submittedName>
        <fullName evidence="2">GNAT family N-acetyltransferase</fullName>
    </submittedName>
</protein>
<dbReference type="EMBL" id="ABLGCN030000003">
    <property type="protein sequence ID" value="EMM7457231.1"/>
    <property type="molecule type" value="Genomic_DNA"/>
</dbReference>
<evidence type="ECO:0000259" key="1">
    <source>
        <dbReference type="PROSITE" id="PS51186"/>
    </source>
</evidence>
<reference evidence="2" key="1">
    <citation type="submission" date="2024-02" db="EMBL/GenBank/DDBJ databases">
        <authorList>
            <consortium name="Clinical and Environmental Microbiology Branch: Whole genome sequencing antimicrobial resistance pathogens in the healthcare setting"/>
        </authorList>
    </citation>
    <scope>NUCLEOTIDE SEQUENCE</scope>
    <source>
        <strain evidence="2">Whole organism</strain>
    </source>
</reference>
<organism evidence="2 3">
    <name type="scientific">Citrobacter freundii</name>
    <dbReference type="NCBI Taxonomy" id="546"/>
    <lineage>
        <taxon>Bacteria</taxon>
        <taxon>Pseudomonadati</taxon>
        <taxon>Pseudomonadota</taxon>
        <taxon>Gammaproteobacteria</taxon>
        <taxon>Enterobacterales</taxon>
        <taxon>Enterobacteriaceae</taxon>
        <taxon>Citrobacter</taxon>
        <taxon>Citrobacter freundii complex</taxon>
    </lineage>
</organism>
<evidence type="ECO:0000313" key="2">
    <source>
        <dbReference type="EMBL" id="EMM7457231.1"/>
    </source>
</evidence>
<dbReference type="Pfam" id="PF13302">
    <property type="entry name" value="Acetyltransf_3"/>
    <property type="match status" value="1"/>
</dbReference>
<name>A0AAN4EST9_CITFR</name>
<dbReference type="AlphaFoldDB" id="A0AAN4EST9"/>
<dbReference type="Gene3D" id="3.40.630.30">
    <property type="match status" value="1"/>
</dbReference>
<proteinExistence type="predicted"/>
<dbReference type="PANTHER" id="PTHR43415">
    <property type="entry name" value="SPERMIDINE N(1)-ACETYLTRANSFERASE"/>
    <property type="match status" value="1"/>
</dbReference>
<dbReference type="InterPro" id="IPR016181">
    <property type="entry name" value="Acyl_CoA_acyltransferase"/>
</dbReference>
<gene>
    <name evidence="2" type="ORF">P7U51_001716</name>
</gene>
<accession>A0AAN4EST9</accession>
<dbReference type="PANTHER" id="PTHR43415:SF3">
    <property type="entry name" value="GNAT-FAMILY ACETYLTRANSFERASE"/>
    <property type="match status" value="1"/>
</dbReference>
<dbReference type="RefSeq" id="WP_204529734.1">
    <property type="nucleotide sequence ID" value="NZ_JAFHPE010000001.1"/>
</dbReference>